<dbReference type="RefSeq" id="WP_188615205.1">
    <property type="nucleotide sequence ID" value="NZ_BMJT01000007.1"/>
</dbReference>
<dbReference type="InterPro" id="IPR003838">
    <property type="entry name" value="ABC3_permease_C"/>
</dbReference>
<feature type="domain" description="ABC3 transporter permease C-terminal" evidence="8">
    <location>
        <begin position="668"/>
        <end position="781"/>
    </location>
</feature>
<feature type="transmembrane region" description="Helical" evidence="7">
    <location>
        <begin position="343"/>
        <end position="366"/>
    </location>
</feature>
<evidence type="ECO:0000256" key="1">
    <source>
        <dbReference type="ARBA" id="ARBA00004651"/>
    </source>
</evidence>
<dbReference type="Proteomes" id="UP000616608">
    <property type="component" value="Unassembled WGS sequence"/>
</dbReference>
<evidence type="ECO:0000256" key="2">
    <source>
        <dbReference type="ARBA" id="ARBA00022475"/>
    </source>
</evidence>
<evidence type="ECO:0000259" key="8">
    <source>
        <dbReference type="Pfam" id="PF02687"/>
    </source>
</evidence>
<evidence type="ECO:0000313" key="10">
    <source>
        <dbReference type="Proteomes" id="UP000616608"/>
    </source>
</evidence>
<feature type="transmembrane region" description="Helical" evidence="7">
    <location>
        <begin position="425"/>
        <end position="445"/>
    </location>
</feature>
<keyword evidence="5 7" id="KW-0472">Membrane</keyword>
<comment type="subcellular location">
    <subcellularLocation>
        <location evidence="1">Cell membrane</location>
        <topology evidence="1">Multi-pass membrane protein</topology>
    </subcellularLocation>
</comment>
<dbReference type="Pfam" id="PF02687">
    <property type="entry name" value="FtsX"/>
    <property type="match status" value="2"/>
</dbReference>
<organism evidence="9 10">
    <name type="scientific">Lysinibacillus alkalisoli</name>
    <dbReference type="NCBI Taxonomy" id="1911548"/>
    <lineage>
        <taxon>Bacteria</taxon>
        <taxon>Bacillati</taxon>
        <taxon>Bacillota</taxon>
        <taxon>Bacilli</taxon>
        <taxon>Bacillales</taxon>
        <taxon>Bacillaceae</taxon>
        <taxon>Lysinibacillus</taxon>
    </lineage>
</organism>
<keyword evidence="2" id="KW-1003">Cell membrane</keyword>
<keyword evidence="3 7" id="KW-0812">Transmembrane</keyword>
<evidence type="ECO:0000256" key="5">
    <source>
        <dbReference type="ARBA" id="ARBA00023136"/>
    </source>
</evidence>
<feature type="transmembrane region" description="Helical" evidence="7">
    <location>
        <begin position="754"/>
        <end position="776"/>
    </location>
</feature>
<dbReference type="GO" id="GO:0022857">
    <property type="term" value="F:transmembrane transporter activity"/>
    <property type="evidence" value="ECO:0007669"/>
    <property type="project" value="TreeGrafter"/>
</dbReference>
<gene>
    <name evidence="9" type="ORF">GCM10007425_23050</name>
</gene>
<name>A0A917G840_9BACI</name>
<dbReference type="PANTHER" id="PTHR30572:SF4">
    <property type="entry name" value="ABC TRANSPORTER PERMEASE YTRF"/>
    <property type="match status" value="1"/>
</dbReference>
<evidence type="ECO:0000256" key="6">
    <source>
        <dbReference type="ARBA" id="ARBA00038076"/>
    </source>
</evidence>
<accession>A0A917G840</accession>
<dbReference type="PANTHER" id="PTHR30572">
    <property type="entry name" value="MEMBRANE COMPONENT OF TRANSPORTER-RELATED"/>
    <property type="match status" value="1"/>
</dbReference>
<feature type="transmembrane region" description="Helical" evidence="7">
    <location>
        <begin position="657"/>
        <end position="681"/>
    </location>
</feature>
<reference evidence="9" key="1">
    <citation type="journal article" date="2014" name="Int. J. Syst. Evol. Microbiol.">
        <title>Complete genome sequence of Corynebacterium casei LMG S-19264T (=DSM 44701T), isolated from a smear-ripened cheese.</title>
        <authorList>
            <consortium name="US DOE Joint Genome Institute (JGI-PGF)"/>
            <person name="Walter F."/>
            <person name="Albersmeier A."/>
            <person name="Kalinowski J."/>
            <person name="Ruckert C."/>
        </authorList>
    </citation>
    <scope>NUCLEOTIDE SEQUENCE</scope>
    <source>
        <strain evidence="9">CGMCC 1.15760</strain>
    </source>
</reference>
<evidence type="ECO:0000256" key="7">
    <source>
        <dbReference type="SAM" id="Phobius"/>
    </source>
</evidence>
<dbReference type="InterPro" id="IPR050250">
    <property type="entry name" value="Macrolide_Exporter_MacB"/>
</dbReference>
<reference evidence="9" key="2">
    <citation type="submission" date="2020-09" db="EMBL/GenBank/DDBJ databases">
        <authorList>
            <person name="Sun Q."/>
            <person name="Zhou Y."/>
        </authorList>
    </citation>
    <scope>NUCLEOTIDE SEQUENCE</scope>
    <source>
        <strain evidence="9">CGMCC 1.15760</strain>
    </source>
</reference>
<feature type="transmembrane region" description="Helical" evidence="7">
    <location>
        <begin position="296"/>
        <end position="323"/>
    </location>
</feature>
<evidence type="ECO:0000256" key="3">
    <source>
        <dbReference type="ARBA" id="ARBA00022692"/>
    </source>
</evidence>
<proteinExistence type="inferred from homology"/>
<sequence length="793" mass="88680">MNVFQKMTIAFLRKNKMRTLVTIIGVILSVSMFVSITTFLSTLQQNTLQSEIDRNGDWHVELPDIAPQTMKKIQQDTRVAHVTWKNEDLYIDIADMEAPLVFASATFLEAEQIKIVGGRLPKNSEEIIVPNYRIGGELGLKIGDTITAHYGVKNSEDITAPMIVQGQKTFTIVGAGNFPMQYMDTDHYFALAPDNMANITAIVTMKNPKEVYDVVKDYGVPQVKYNSSLLMYYGVLKSVAANETFLGLAIILISIIVIGSVLLIYNAFAISVTERTKYFGLLSSIGATKKQLRKMVFFEALIIALIGIPLGLLSGIVGIGITMKVLEKPLTQFIDTTGQFTMHISYASILIAVLLAVITIIISVWVPAKRASKQTAIEAIRQARDIRQYPTKTKKLSWIYRVFGLEGMIANRNFTRNKRQYRTTIISLAVSMVLVVAAGAFTNYLKVGVGEVNEPLDYDIMYYLGEQKDITHVTTVLQQNKALKNITATSLYQAETTAFNTENITFLVYHTGFDEYAKKANLAGAQAILINKMYTRSMDTGKFIIHKLKPTDEAFDLAFNMNEREMTMTVDGATTLLPIGVSGIIKEMASPIVIVSPNYAKDLQLQGSNIDEIYMSVKDRENSEQVRMVLERQLIEAGYSTTMLNDVSHHADSDRNFMLIVNVFCYGFIVLISLIAIANVFNTISTNVMLRTKEFAILQSIGFSNKDLYKMLRLECVLYGLKAIVFGLPLSFITAIAIHIVMNRSISLTFMMPWVSLMSSIIGIFIIVALSMWYAVRKTKQASIIDALRNENR</sequence>
<comment type="caution">
    <text evidence="9">The sequence shown here is derived from an EMBL/GenBank/DDBJ whole genome shotgun (WGS) entry which is preliminary data.</text>
</comment>
<dbReference type="EMBL" id="BMJT01000007">
    <property type="protein sequence ID" value="GGG27831.1"/>
    <property type="molecule type" value="Genomic_DNA"/>
</dbReference>
<evidence type="ECO:0000313" key="9">
    <source>
        <dbReference type="EMBL" id="GGG27831.1"/>
    </source>
</evidence>
<feature type="transmembrane region" description="Helical" evidence="7">
    <location>
        <begin position="716"/>
        <end position="742"/>
    </location>
</feature>
<evidence type="ECO:0000256" key="4">
    <source>
        <dbReference type="ARBA" id="ARBA00022989"/>
    </source>
</evidence>
<comment type="similarity">
    <text evidence="6">Belongs to the ABC-4 integral membrane protein family.</text>
</comment>
<protein>
    <submittedName>
        <fullName evidence="9">ABC transporter permease</fullName>
    </submittedName>
</protein>
<keyword evidence="10" id="KW-1185">Reference proteome</keyword>
<dbReference type="AlphaFoldDB" id="A0A917G840"/>
<keyword evidence="4 7" id="KW-1133">Transmembrane helix</keyword>
<feature type="transmembrane region" description="Helical" evidence="7">
    <location>
        <begin position="20"/>
        <end position="40"/>
    </location>
</feature>
<dbReference type="GO" id="GO:0005886">
    <property type="term" value="C:plasma membrane"/>
    <property type="evidence" value="ECO:0007669"/>
    <property type="project" value="UniProtKB-SubCell"/>
</dbReference>
<feature type="domain" description="ABC3 transporter permease C-terminal" evidence="8">
    <location>
        <begin position="250"/>
        <end position="375"/>
    </location>
</feature>
<feature type="transmembrane region" description="Helical" evidence="7">
    <location>
        <begin position="245"/>
        <end position="268"/>
    </location>
</feature>